<proteinExistence type="predicted"/>
<dbReference type="SUPFAM" id="SSF53474">
    <property type="entry name" value="alpha/beta-Hydrolases"/>
    <property type="match status" value="1"/>
</dbReference>
<dbReference type="Proteomes" id="UP000800093">
    <property type="component" value="Unassembled WGS sequence"/>
</dbReference>
<dbReference type="InterPro" id="IPR029058">
    <property type="entry name" value="AB_hydrolase_fold"/>
</dbReference>
<reference evidence="3" key="1">
    <citation type="journal article" date="2020" name="Stud. Mycol.">
        <title>101 Dothideomycetes genomes: A test case for predicting lifestyles and emergence of pathogens.</title>
        <authorList>
            <person name="Haridas S."/>
            <person name="Albert R."/>
            <person name="Binder M."/>
            <person name="Bloem J."/>
            <person name="LaButti K."/>
            <person name="Salamov A."/>
            <person name="Andreopoulos B."/>
            <person name="Baker S."/>
            <person name="Barry K."/>
            <person name="Bills G."/>
            <person name="Bluhm B."/>
            <person name="Cannon C."/>
            <person name="Castanera R."/>
            <person name="Culley D."/>
            <person name="Daum C."/>
            <person name="Ezra D."/>
            <person name="Gonzalez J."/>
            <person name="Henrissat B."/>
            <person name="Kuo A."/>
            <person name="Liang C."/>
            <person name="Lipzen A."/>
            <person name="Lutzoni F."/>
            <person name="Magnuson J."/>
            <person name="Mondo S."/>
            <person name="Nolan M."/>
            <person name="Ohm R."/>
            <person name="Pangilinan J."/>
            <person name="Park H.-J."/>
            <person name="Ramirez L."/>
            <person name="Alfaro M."/>
            <person name="Sun H."/>
            <person name="Tritt A."/>
            <person name="Yoshinaga Y."/>
            <person name="Zwiers L.-H."/>
            <person name="Turgeon B."/>
            <person name="Goodwin S."/>
            <person name="Spatafora J."/>
            <person name="Crous P."/>
            <person name="Grigoriev I."/>
        </authorList>
    </citation>
    <scope>NUCLEOTIDE SEQUENCE [LARGE SCALE GENOMIC DNA]</scope>
    <source>
        <strain evidence="3">CBS 304.66</strain>
    </source>
</reference>
<dbReference type="Pfam" id="PF12697">
    <property type="entry name" value="Abhydrolase_6"/>
    <property type="match status" value="1"/>
</dbReference>
<name>A0A9P4KHE2_9PLEO</name>
<feature type="domain" description="AB hydrolase-1" evidence="1">
    <location>
        <begin position="56"/>
        <end position="211"/>
    </location>
</feature>
<accession>A0A9P4KHE2</accession>
<dbReference type="AlphaFoldDB" id="A0A9P4KHE2"/>
<protein>
    <submittedName>
        <fullName evidence="2">Alpha/beta-hydrolase</fullName>
    </submittedName>
</protein>
<dbReference type="EMBL" id="ML986585">
    <property type="protein sequence ID" value="KAF2268756.1"/>
    <property type="molecule type" value="Genomic_DNA"/>
</dbReference>
<dbReference type="InterPro" id="IPR000073">
    <property type="entry name" value="AB_hydrolase_1"/>
</dbReference>
<organism evidence="2 3">
    <name type="scientific">Lojkania enalia</name>
    <dbReference type="NCBI Taxonomy" id="147567"/>
    <lineage>
        <taxon>Eukaryota</taxon>
        <taxon>Fungi</taxon>
        <taxon>Dikarya</taxon>
        <taxon>Ascomycota</taxon>
        <taxon>Pezizomycotina</taxon>
        <taxon>Dothideomycetes</taxon>
        <taxon>Pleosporomycetidae</taxon>
        <taxon>Pleosporales</taxon>
        <taxon>Pleosporales incertae sedis</taxon>
        <taxon>Lojkania</taxon>
    </lineage>
</organism>
<gene>
    <name evidence="2" type="ORF">CC78DRAFT_575738</name>
</gene>
<evidence type="ECO:0000259" key="1">
    <source>
        <dbReference type="Pfam" id="PF12697"/>
    </source>
</evidence>
<comment type="caution">
    <text evidence="2">The sequence shown here is derived from an EMBL/GenBank/DDBJ whole genome shotgun (WGS) entry which is preliminary data.</text>
</comment>
<evidence type="ECO:0000313" key="2">
    <source>
        <dbReference type="EMBL" id="KAF2268756.1"/>
    </source>
</evidence>
<dbReference type="OrthoDB" id="8119704at2759"/>
<sequence>MPFGPFTLQWRSPSPNPLPASPLPPGITRTQIHTPCGPLELLSAIPANCPSSQPPLFFAHGGFGCAEIWLAYLAFFSSRGVPCYAISYRGHGKSWYPGFWRMYFTTRAQIAEDLVAGIKYVENVEKERRGLEDDVRVVLVAHSAGGRIEASCYRFWAWTAPIHFPYRLFHPRYVLANTEQVRAAFFKASTPVPVVKHLEGLLAPYESMLWPVQMLPRFATGGDVISSILGWSPRKTISSVKHTDRPIGISQRMMVLAAEHDVLCQPGLLLDAAQRYRASFWELVQNKKLDGVSGSDLRIENDQGDDWDGVRFRVVPGVAHHLQNEVEWEKGAREILAWMEQL</sequence>
<evidence type="ECO:0000313" key="3">
    <source>
        <dbReference type="Proteomes" id="UP000800093"/>
    </source>
</evidence>
<dbReference type="Gene3D" id="3.40.50.1820">
    <property type="entry name" value="alpha/beta hydrolase"/>
    <property type="match status" value="1"/>
</dbReference>
<keyword evidence="3" id="KW-1185">Reference proteome</keyword>